<sequence length="75" mass="8590">MFAASSCPFVVLVQSAKERRSRLLFMRQWSQVGHSKKSKISREELEKWAESLNALLASQSKVLFLYFLVGRVGID</sequence>
<evidence type="ECO:0000313" key="1">
    <source>
        <dbReference type="Ensembl" id="ENSLCAP00010018079.1"/>
    </source>
</evidence>
<reference evidence="2" key="1">
    <citation type="submission" date="2015-09" db="EMBL/GenBank/DDBJ databases">
        <authorList>
            <person name="Sai Rama Sridatta P."/>
        </authorList>
    </citation>
    <scope>NUCLEOTIDE SEQUENCE [LARGE SCALE GENOMIC DNA]</scope>
</reference>
<proteinExistence type="predicted"/>
<accession>A0A4W6CZW6</accession>
<protein>
    <submittedName>
        <fullName evidence="1">Uncharacterized protein</fullName>
    </submittedName>
</protein>
<evidence type="ECO:0000313" key="2">
    <source>
        <dbReference type="Proteomes" id="UP000314980"/>
    </source>
</evidence>
<dbReference type="InParanoid" id="A0A4W6CZW6"/>
<name>A0A4W6CZW6_LATCA</name>
<reference evidence="1" key="2">
    <citation type="submission" date="2025-08" db="UniProtKB">
        <authorList>
            <consortium name="Ensembl"/>
        </authorList>
    </citation>
    <scope>IDENTIFICATION</scope>
</reference>
<dbReference type="Ensembl" id="ENSLCAT00010018478.1">
    <property type="protein sequence ID" value="ENSLCAP00010018079.1"/>
    <property type="gene ID" value="ENSLCAG00010008582.1"/>
</dbReference>
<organism evidence="1 2">
    <name type="scientific">Lates calcarifer</name>
    <name type="common">Barramundi</name>
    <name type="synonym">Holocentrus calcarifer</name>
    <dbReference type="NCBI Taxonomy" id="8187"/>
    <lineage>
        <taxon>Eukaryota</taxon>
        <taxon>Metazoa</taxon>
        <taxon>Chordata</taxon>
        <taxon>Craniata</taxon>
        <taxon>Vertebrata</taxon>
        <taxon>Euteleostomi</taxon>
        <taxon>Actinopterygii</taxon>
        <taxon>Neopterygii</taxon>
        <taxon>Teleostei</taxon>
        <taxon>Neoteleostei</taxon>
        <taxon>Acanthomorphata</taxon>
        <taxon>Carangaria</taxon>
        <taxon>Carangaria incertae sedis</taxon>
        <taxon>Centropomidae</taxon>
        <taxon>Lates</taxon>
    </lineage>
</organism>
<keyword evidence="2" id="KW-1185">Reference proteome</keyword>
<reference evidence="1" key="3">
    <citation type="submission" date="2025-09" db="UniProtKB">
        <authorList>
            <consortium name="Ensembl"/>
        </authorList>
    </citation>
    <scope>IDENTIFICATION</scope>
</reference>
<dbReference type="AlphaFoldDB" id="A0A4W6CZW6"/>
<dbReference type="Proteomes" id="UP000314980">
    <property type="component" value="Unassembled WGS sequence"/>
</dbReference>